<keyword evidence="1" id="KW-1133">Transmembrane helix</keyword>
<sequence>MKYLTLLYSVYYLVAISLLVTAFFVEKSALVYMYPLPVLTILGIYLLEEKKNELSFLYILSLVIVIVGGIFLLLGLREYVSEVSILFSFFYIFLMRLMYLKNRKKQKEKILYYRLVLIMLPILYIYDRVMRLISPEIKTDIIYFSVLIILALLYIILSLYYYMRNKSQVNLWMLIMSCNLGLMNLVIMLNELYVAERILTITALFCYCMMLYFSLKFMLEDFENALHNTVD</sequence>
<organism evidence="2 3">
    <name type="scientific">Kordia periserrulae</name>
    <dbReference type="NCBI Taxonomy" id="701523"/>
    <lineage>
        <taxon>Bacteria</taxon>
        <taxon>Pseudomonadati</taxon>
        <taxon>Bacteroidota</taxon>
        <taxon>Flavobacteriia</taxon>
        <taxon>Flavobacteriales</taxon>
        <taxon>Flavobacteriaceae</taxon>
        <taxon>Kordia</taxon>
    </lineage>
</organism>
<protein>
    <recommendedName>
        <fullName evidence="4">YhhN-like protein</fullName>
    </recommendedName>
</protein>
<dbReference type="AlphaFoldDB" id="A0A2T6BUL1"/>
<name>A0A2T6BUL1_9FLAO</name>
<evidence type="ECO:0000256" key="1">
    <source>
        <dbReference type="SAM" id="Phobius"/>
    </source>
</evidence>
<evidence type="ECO:0000313" key="3">
    <source>
        <dbReference type="Proteomes" id="UP000244090"/>
    </source>
</evidence>
<reference evidence="2 3" key="1">
    <citation type="submission" date="2018-04" db="EMBL/GenBank/DDBJ databases">
        <title>Genomic Encyclopedia of Archaeal and Bacterial Type Strains, Phase II (KMG-II): from individual species to whole genera.</title>
        <authorList>
            <person name="Goeker M."/>
        </authorList>
    </citation>
    <scope>NUCLEOTIDE SEQUENCE [LARGE SCALE GENOMIC DNA]</scope>
    <source>
        <strain evidence="2 3">DSM 25731</strain>
    </source>
</reference>
<evidence type="ECO:0008006" key="4">
    <source>
        <dbReference type="Google" id="ProtNLM"/>
    </source>
</evidence>
<feature type="transmembrane region" description="Helical" evidence="1">
    <location>
        <begin position="141"/>
        <end position="162"/>
    </location>
</feature>
<accession>A0A2T6BUL1</accession>
<feature type="transmembrane region" description="Helical" evidence="1">
    <location>
        <begin position="79"/>
        <end position="99"/>
    </location>
</feature>
<dbReference type="RefSeq" id="WP_146169847.1">
    <property type="nucleotide sequence ID" value="NZ_QBKT01000008.1"/>
</dbReference>
<feature type="transmembrane region" description="Helical" evidence="1">
    <location>
        <begin position="54"/>
        <end position="73"/>
    </location>
</feature>
<feature type="transmembrane region" description="Helical" evidence="1">
    <location>
        <begin position="195"/>
        <end position="215"/>
    </location>
</feature>
<comment type="caution">
    <text evidence="2">The sequence shown here is derived from an EMBL/GenBank/DDBJ whole genome shotgun (WGS) entry which is preliminary data.</text>
</comment>
<keyword evidence="1" id="KW-0472">Membrane</keyword>
<keyword evidence="1" id="KW-0812">Transmembrane</keyword>
<dbReference type="EMBL" id="QBKT01000008">
    <property type="protein sequence ID" value="PTX59744.1"/>
    <property type="molecule type" value="Genomic_DNA"/>
</dbReference>
<evidence type="ECO:0000313" key="2">
    <source>
        <dbReference type="EMBL" id="PTX59744.1"/>
    </source>
</evidence>
<gene>
    <name evidence="2" type="ORF">C8N46_10854</name>
</gene>
<feature type="transmembrane region" description="Helical" evidence="1">
    <location>
        <begin position="169"/>
        <end position="189"/>
    </location>
</feature>
<keyword evidence="3" id="KW-1185">Reference proteome</keyword>
<proteinExistence type="predicted"/>
<feature type="transmembrane region" description="Helical" evidence="1">
    <location>
        <begin position="7"/>
        <end position="25"/>
    </location>
</feature>
<feature type="transmembrane region" description="Helical" evidence="1">
    <location>
        <begin position="111"/>
        <end position="129"/>
    </location>
</feature>
<dbReference type="Proteomes" id="UP000244090">
    <property type="component" value="Unassembled WGS sequence"/>
</dbReference>
<feature type="transmembrane region" description="Helical" evidence="1">
    <location>
        <begin position="31"/>
        <end position="47"/>
    </location>
</feature>